<comment type="subcellular location">
    <subcellularLocation>
        <location evidence="4">Cell membrane</location>
        <topology evidence="4">Multi-pass membrane protein</topology>
    </subcellularLocation>
    <subcellularLocation>
        <location evidence="3">Cytoplasm</location>
    </subcellularLocation>
</comment>
<comment type="function">
    <text evidence="19">Member of the two-component regulatory system NreB/NreC involved in the control of dissimilatory nitrate/nitrite reduction in response to oxygen. NreB functions as a direct oxygen sensor histidine kinase which is autophosphorylated, in the absence of oxygen, probably at the conserved histidine residue, and transfers its phosphate group probably to a conserved aspartate residue of NreC. NreB/NreC activates the expression of the nitrate (narGHJI) and nitrite (nir) reductase operons, as well as the putative nitrate transporter gene narT.</text>
</comment>
<dbReference type="InterPro" id="IPR036890">
    <property type="entry name" value="HATPase_C_sf"/>
</dbReference>
<evidence type="ECO:0000256" key="18">
    <source>
        <dbReference type="ARBA" id="ARBA00023136"/>
    </source>
</evidence>
<evidence type="ECO:0000256" key="13">
    <source>
        <dbReference type="ARBA" id="ARBA00022777"/>
    </source>
</evidence>
<dbReference type="InterPro" id="IPR017171">
    <property type="entry name" value="Sig_transdc_His_kinase_MctS"/>
</dbReference>
<reference evidence="23 24" key="1">
    <citation type="submission" date="2019-03" db="EMBL/GenBank/DDBJ databases">
        <title>Genomic Encyclopedia of Archaeal and Bacterial Type Strains, Phase II (KMG-II): from individual species to whole genera.</title>
        <authorList>
            <person name="Goeker M."/>
        </authorList>
    </citation>
    <scope>NUCLEOTIDE SEQUENCE [LARGE SCALE GENOMIC DNA]</scope>
    <source>
        <strain evidence="23 24">DSM 27697</strain>
    </source>
</reference>
<gene>
    <name evidence="23" type="ORF">CLV83_0571</name>
</gene>
<evidence type="ECO:0000256" key="21">
    <source>
        <dbReference type="SAM" id="Phobius"/>
    </source>
</evidence>
<organism evidence="23 24">
    <name type="scientific">Marinobacterium mangrovicola</name>
    <dbReference type="NCBI Taxonomy" id="1476959"/>
    <lineage>
        <taxon>Bacteria</taxon>
        <taxon>Pseudomonadati</taxon>
        <taxon>Pseudomonadota</taxon>
        <taxon>Gammaproteobacteria</taxon>
        <taxon>Oceanospirillales</taxon>
        <taxon>Oceanospirillaceae</taxon>
        <taxon>Marinobacterium</taxon>
    </lineage>
</organism>
<feature type="transmembrane region" description="Helical" evidence="21">
    <location>
        <begin position="203"/>
        <end position="226"/>
    </location>
</feature>
<keyword evidence="13 23" id="KW-0418">Kinase</keyword>
<dbReference type="InterPro" id="IPR033480">
    <property type="entry name" value="sCache_2"/>
</dbReference>
<sequence length="454" mass="51512">MSLKTKIMLLAILPMVLVAILITWLGSKGAVLLSEQEIAIFEDNLLDSKRRELRHYVEMAEAAIVHVREAAGGDEELAKQEVRRILNDMTFGVDGYFFAYDSEGVNLVHPIQPELVGQPLIDMQDYSGDYVIRNLLRIADEGGGYHRYLWHNPRRDEVESKLGYVVEISDWGWMYGTGLYLDDISAELRQIRSEVSMNIRQNFFNVSVIVSSMTLIIVILGVAINLHESRLADARLRSLAHRSIQFQVDERRRFSRELHDGINQLMVTVLYRIELAQRKLGQGEMKGLEDLNVGREVLNQAIQEVRRISHDLRPSILDDLGLERGLSALLEHFSERTNIRISKEVALPDNRLPEDIEITLYRLIQEALTNVEKHADASAIALKLDHQGGKVRLDLKDNGCGFDPQENRHMLGIGLRNMRERVELLGGEYRLDSGVGEGTRIRVALPLKGPQVLG</sequence>
<dbReference type="AlphaFoldDB" id="A0A4R1GJD3"/>
<evidence type="ECO:0000256" key="7">
    <source>
        <dbReference type="ARBA" id="ARBA00022475"/>
    </source>
</evidence>
<dbReference type="SUPFAM" id="SSF55874">
    <property type="entry name" value="ATPase domain of HSP90 chaperone/DNA topoisomerase II/histidine kinase"/>
    <property type="match status" value="1"/>
</dbReference>
<dbReference type="GO" id="GO:0046872">
    <property type="term" value="F:metal ion binding"/>
    <property type="evidence" value="ECO:0007669"/>
    <property type="project" value="UniProtKB-KW"/>
</dbReference>
<dbReference type="EMBL" id="SMFU01000007">
    <property type="protein sequence ID" value="TCK08487.1"/>
    <property type="molecule type" value="Genomic_DNA"/>
</dbReference>
<evidence type="ECO:0000256" key="9">
    <source>
        <dbReference type="ARBA" id="ARBA00022490"/>
    </source>
</evidence>
<evidence type="ECO:0000313" key="24">
    <source>
        <dbReference type="Proteomes" id="UP000294546"/>
    </source>
</evidence>
<comment type="cofactor">
    <cofactor evidence="2">
        <name>[4Fe-4S] cluster</name>
        <dbReference type="ChEBI" id="CHEBI:49883"/>
    </cofactor>
</comment>
<dbReference type="Pfam" id="PF02518">
    <property type="entry name" value="HATPase_c"/>
    <property type="match status" value="1"/>
</dbReference>
<dbReference type="Gene3D" id="3.30.565.10">
    <property type="entry name" value="Histidine kinase-like ATPase, C-terminal domain"/>
    <property type="match status" value="1"/>
</dbReference>
<keyword evidence="24" id="KW-1185">Reference proteome</keyword>
<evidence type="ECO:0000256" key="2">
    <source>
        <dbReference type="ARBA" id="ARBA00001966"/>
    </source>
</evidence>
<keyword evidence="18 21" id="KW-0472">Membrane</keyword>
<dbReference type="SMART" id="SM01049">
    <property type="entry name" value="Cache_2"/>
    <property type="match status" value="1"/>
</dbReference>
<evidence type="ECO:0000256" key="12">
    <source>
        <dbReference type="ARBA" id="ARBA00022723"/>
    </source>
</evidence>
<dbReference type="Pfam" id="PF17200">
    <property type="entry name" value="sCache_2"/>
    <property type="match status" value="1"/>
</dbReference>
<dbReference type="InterPro" id="IPR004358">
    <property type="entry name" value="Sig_transdc_His_kin-like_C"/>
</dbReference>
<dbReference type="Gene3D" id="3.30.450.20">
    <property type="entry name" value="PAS domain"/>
    <property type="match status" value="1"/>
</dbReference>
<keyword evidence="12" id="KW-0479">Metal-binding</keyword>
<dbReference type="PROSITE" id="PS50109">
    <property type="entry name" value="HIS_KIN"/>
    <property type="match status" value="1"/>
</dbReference>
<dbReference type="PANTHER" id="PTHR24421:SF59">
    <property type="entry name" value="OXYGEN SENSOR HISTIDINE KINASE NREB"/>
    <property type="match status" value="1"/>
</dbReference>
<proteinExistence type="predicted"/>
<dbReference type="GO" id="GO:0000155">
    <property type="term" value="F:phosphorelay sensor kinase activity"/>
    <property type="evidence" value="ECO:0007669"/>
    <property type="project" value="InterPro"/>
</dbReference>
<keyword evidence="8" id="KW-0004">4Fe-4S</keyword>
<feature type="domain" description="Histidine kinase" evidence="22">
    <location>
        <begin position="253"/>
        <end position="449"/>
    </location>
</feature>
<comment type="catalytic activity">
    <reaction evidence="1">
        <text>ATP + protein L-histidine = ADP + protein N-phospho-L-histidine.</text>
        <dbReference type="EC" id="2.7.13.3"/>
    </reaction>
</comment>
<dbReference type="Proteomes" id="UP000294546">
    <property type="component" value="Unassembled WGS sequence"/>
</dbReference>
<keyword evidence="15" id="KW-0408">Iron</keyword>
<evidence type="ECO:0000256" key="20">
    <source>
        <dbReference type="ARBA" id="ARBA00030800"/>
    </source>
</evidence>
<evidence type="ECO:0000256" key="6">
    <source>
        <dbReference type="ARBA" id="ARBA00017322"/>
    </source>
</evidence>
<dbReference type="SMART" id="SM00387">
    <property type="entry name" value="HATPase_c"/>
    <property type="match status" value="1"/>
</dbReference>
<evidence type="ECO:0000256" key="19">
    <source>
        <dbReference type="ARBA" id="ARBA00024827"/>
    </source>
</evidence>
<evidence type="ECO:0000256" key="8">
    <source>
        <dbReference type="ARBA" id="ARBA00022485"/>
    </source>
</evidence>
<evidence type="ECO:0000256" key="3">
    <source>
        <dbReference type="ARBA" id="ARBA00004496"/>
    </source>
</evidence>
<evidence type="ECO:0000256" key="15">
    <source>
        <dbReference type="ARBA" id="ARBA00023004"/>
    </source>
</evidence>
<dbReference type="PANTHER" id="PTHR24421">
    <property type="entry name" value="NITRATE/NITRITE SENSOR PROTEIN NARX-RELATED"/>
    <property type="match status" value="1"/>
</dbReference>
<evidence type="ECO:0000256" key="14">
    <source>
        <dbReference type="ARBA" id="ARBA00022989"/>
    </source>
</evidence>
<keyword evidence="7" id="KW-1003">Cell membrane</keyword>
<dbReference type="Gene3D" id="1.20.5.1930">
    <property type="match status" value="1"/>
</dbReference>
<dbReference type="GO" id="GO:0005737">
    <property type="term" value="C:cytoplasm"/>
    <property type="evidence" value="ECO:0007669"/>
    <property type="project" value="UniProtKB-SubCell"/>
</dbReference>
<dbReference type="Pfam" id="PF07730">
    <property type="entry name" value="HisKA_3"/>
    <property type="match status" value="1"/>
</dbReference>
<evidence type="ECO:0000256" key="17">
    <source>
        <dbReference type="ARBA" id="ARBA00023014"/>
    </source>
</evidence>
<dbReference type="PIRSF" id="PIRSF037314">
    <property type="entry name" value="STHK_MctS"/>
    <property type="match status" value="1"/>
</dbReference>
<evidence type="ECO:0000256" key="5">
    <source>
        <dbReference type="ARBA" id="ARBA00012438"/>
    </source>
</evidence>
<evidence type="ECO:0000256" key="11">
    <source>
        <dbReference type="ARBA" id="ARBA00022692"/>
    </source>
</evidence>
<dbReference type="InterPro" id="IPR050482">
    <property type="entry name" value="Sensor_HK_TwoCompSys"/>
</dbReference>
<keyword evidence="11 21" id="KW-0812">Transmembrane</keyword>
<dbReference type="GO" id="GO:0051539">
    <property type="term" value="F:4 iron, 4 sulfur cluster binding"/>
    <property type="evidence" value="ECO:0007669"/>
    <property type="project" value="UniProtKB-KW"/>
</dbReference>
<protein>
    <recommendedName>
        <fullName evidence="6">Oxygen sensor histidine kinase NreB</fullName>
        <ecNumber evidence="5">2.7.13.3</ecNumber>
    </recommendedName>
    <alternativeName>
        <fullName evidence="20">Nitrogen regulation protein B</fullName>
    </alternativeName>
</protein>
<dbReference type="InterPro" id="IPR011712">
    <property type="entry name" value="Sig_transdc_His_kin_sub3_dim/P"/>
</dbReference>
<dbReference type="InterPro" id="IPR003594">
    <property type="entry name" value="HATPase_dom"/>
</dbReference>
<accession>A0A4R1GJD3</accession>
<comment type="caution">
    <text evidence="23">The sequence shown here is derived from an EMBL/GenBank/DDBJ whole genome shotgun (WGS) entry which is preliminary data.</text>
</comment>
<dbReference type="GO" id="GO:0046983">
    <property type="term" value="F:protein dimerization activity"/>
    <property type="evidence" value="ECO:0007669"/>
    <property type="project" value="InterPro"/>
</dbReference>
<dbReference type="GO" id="GO:0005886">
    <property type="term" value="C:plasma membrane"/>
    <property type="evidence" value="ECO:0007669"/>
    <property type="project" value="UniProtKB-SubCell"/>
</dbReference>
<evidence type="ECO:0000256" key="16">
    <source>
        <dbReference type="ARBA" id="ARBA00023012"/>
    </source>
</evidence>
<dbReference type="InterPro" id="IPR005467">
    <property type="entry name" value="His_kinase_dom"/>
</dbReference>
<dbReference type="CDD" id="cd16917">
    <property type="entry name" value="HATPase_UhpB-NarQ-NarX-like"/>
    <property type="match status" value="1"/>
</dbReference>
<dbReference type="RefSeq" id="WP_132287211.1">
    <property type="nucleotide sequence ID" value="NZ_SMFU01000007.1"/>
</dbReference>
<keyword evidence="9" id="KW-0963">Cytoplasm</keyword>
<evidence type="ECO:0000256" key="10">
    <source>
        <dbReference type="ARBA" id="ARBA00022679"/>
    </source>
</evidence>
<keyword evidence="17" id="KW-0411">Iron-sulfur</keyword>
<evidence type="ECO:0000259" key="22">
    <source>
        <dbReference type="PROSITE" id="PS50109"/>
    </source>
</evidence>
<feature type="transmembrane region" description="Helical" evidence="21">
    <location>
        <begin position="7"/>
        <end position="26"/>
    </location>
</feature>
<dbReference type="EC" id="2.7.13.3" evidence="5"/>
<evidence type="ECO:0000256" key="4">
    <source>
        <dbReference type="ARBA" id="ARBA00004651"/>
    </source>
</evidence>
<keyword evidence="14 21" id="KW-1133">Transmembrane helix</keyword>
<keyword evidence="16" id="KW-0902">Two-component regulatory system</keyword>
<dbReference type="OrthoDB" id="9797605at2"/>
<evidence type="ECO:0000313" key="23">
    <source>
        <dbReference type="EMBL" id="TCK08487.1"/>
    </source>
</evidence>
<name>A0A4R1GJD3_9GAMM</name>
<evidence type="ECO:0000256" key="1">
    <source>
        <dbReference type="ARBA" id="ARBA00000085"/>
    </source>
</evidence>
<keyword evidence="10" id="KW-0808">Transferase</keyword>
<dbReference type="PRINTS" id="PR00344">
    <property type="entry name" value="BCTRLSENSOR"/>
</dbReference>